<evidence type="ECO:0000256" key="12">
    <source>
        <dbReference type="PIRNR" id="PIRNR006250"/>
    </source>
</evidence>
<feature type="binding site" evidence="13">
    <location>
        <begin position="245"/>
        <end position="247"/>
    </location>
    <ligand>
        <name>substrate</name>
    </ligand>
</feature>
<comment type="caution">
    <text evidence="16">The sequence shown here is derived from an EMBL/GenBank/DDBJ whole genome shotgun (WGS) entry which is preliminary data.</text>
</comment>
<dbReference type="RefSeq" id="WP_132778614.1">
    <property type="nucleotide sequence ID" value="NZ_SMBZ01000044.1"/>
</dbReference>
<dbReference type="GO" id="GO:0004514">
    <property type="term" value="F:nicotinate-nucleotide diphosphorylase (carboxylating) activity"/>
    <property type="evidence" value="ECO:0007669"/>
    <property type="project" value="UniProtKB-EC"/>
</dbReference>
<evidence type="ECO:0000259" key="14">
    <source>
        <dbReference type="Pfam" id="PF01729"/>
    </source>
</evidence>
<feature type="binding site" evidence="13">
    <location>
        <position position="157"/>
    </location>
    <ligand>
        <name>substrate</name>
    </ligand>
</feature>
<dbReference type="AlphaFoldDB" id="A0A4R3VT02"/>
<evidence type="ECO:0000256" key="13">
    <source>
        <dbReference type="PIRSR" id="PIRSR006250-1"/>
    </source>
</evidence>
<dbReference type="Proteomes" id="UP000295197">
    <property type="component" value="Unassembled WGS sequence"/>
</dbReference>
<comment type="similarity">
    <text evidence="3 12">Belongs to the NadC/ModD family.</text>
</comment>
<dbReference type="GO" id="GO:0009435">
    <property type="term" value="P:NAD+ biosynthetic process"/>
    <property type="evidence" value="ECO:0007669"/>
    <property type="project" value="UniProtKB-UniPathway"/>
</dbReference>
<accession>A0A4R3VT02</accession>
<feature type="domain" description="Quinolinate phosphoribosyl transferase C-terminal" evidence="14">
    <location>
        <begin position="112"/>
        <end position="281"/>
    </location>
</feature>
<reference evidence="16 17" key="1">
    <citation type="submission" date="2019-03" db="EMBL/GenBank/DDBJ databases">
        <title>Genomic Encyclopedia of Type Strains, Phase IV (KMG-IV): sequencing the most valuable type-strain genomes for metagenomic binning, comparative biology and taxonomic classification.</title>
        <authorList>
            <person name="Goeker M."/>
        </authorList>
    </citation>
    <scope>NUCLEOTIDE SEQUENCE [LARGE SCALE GENOMIC DNA]</scope>
    <source>
        <strain evidence="16 17">DSM 22362</strain>
    </source>
</reference>
<dbReference type="PIRSF" id="PIRSF006250">
    <property type="entry name" value="NadC_ModD"/>
    <property type="match status" value="1"/>
</dbReference>
<evidence type="ECO:0000256" key="1">
    <source>
        <dbReference type="ARBA" id="ARBA00003237"/>
    </source>
</evidence>
<evidence type="ECO:0000256" key="10">
    <source>
        <dbReference type="ARBA" id="ARBA00047445"/>
    </source>
</evidence>
<dbReference type="CDD" id="cd01572">
    <property type="entry name" value="QPRTase"/>
    <property type="match status" value="1"/>
</dbReference>
<evidence type="ECO:0000256" key="3">
    <source>
        <dbReference type="ARBA" id="ARBA00009400"/>
    </source>
</evidence>
<gene>
    <name evidence="16" type="ORF">EDC17_104434</name>
</gene>
<dbReference type="Pfam" id="PF02749">
    <property type="entry name" value="QRPTase_N"/>
    <property type="match status" value="1"/>
</dbReference>
<keyword evidence="7 12" id="KW-0328">Glycosyltransferase</keyword>
<evidence type="ECO:0000313" key="16">
    <source>
        <dbReference type="EMBL" id="TCV08496.1"/>
    </source>
</evidence>
<dbReference type="OrthoDB" id="9782546at2"/>
<evidence type="ECO:0000259" key="15">
    <source>
        <dbReference type="Pfam" id="PF02749"/>
    </source>
</evidence>
<keyword evidence="17" id="KW-1185">Reference proteome</keyword>
<dbReference type="EMBL" id="SMBZ01000044">
    <property type="protein sequence ID" value="TCV08496.1"/>
    <property type="molecule type" value="Genomic_DNA"/>
</dbReference>
<dbReference type="InterPro" id="IPR013785">
    <property type="entry name" value="Aldolase_TIM"/>
</dbReference>
<evidence type="ECO:0000256" key="8">
    <source>
        <dbReference type="ARBA" id="ARBA00022679"/>
    </source>
</evidence>
<comment type="catalytic activity">
    <reaction evidence="10">
        <text>nicotinate beta-D-ribonucleotide + CO2 + diphosphate = quinolinate + 5-phospho-alpha-D-ribose 1-diphosphate + 2 H(+)</text>
        <dbReference type="Rhea" id="RHEA:12733"/>
        <dbReference type="ChEBI" id="CHEBI:15378"/>
        <dbReference type="ChEBI" id="CHEBI:16526"/>
        <dbReference type="ChEBI" id="CHEBI:29959"/>
        <dbReference type="ChEBI" id="CHEBI:33019"/>
        <dbReference type="ChEBI" id="CHEBI:57502"/>
        <dbReference type="ChEBI" id="CHEBI:58017"/>
        <dbReference type="EC" id="2.4.2.19"/>
    </reaction>
</comment>
<comment type="function">
    <text evidence="1">Involved in the catabolism of quinolinic acid (QA).</text>
</comment>
<feature type="binding site" evidence="13">
    <location>
        <begin position="133"/>
        <end position="135"/>
    </location>
    <ligand>
        <name>substrate</name>
    </ligand>
</feature>
<sequence>MELAFKQQLKSFIEQAIIEDVQDGDHTTLASLPEDKLGEAKLLVKDVGIIAGVEVGVAIFKQIDETLEVNVLIQDGLEVKYGDIVLYVKGNIHSILKAERLVLNIMQRMSGIASRTAEYVKELEGTSTQVLDTRKTTPLLRFLEKRAVAIGGGVNHRFGLYDMILIKDNHVDYAGSISQAVNNAIQYKNQKGIQIPIEVEVRNFEELNELLACEGVDRVMFDNFSPEDVKKAVNLVGDRLVTEASGGITLSTIRSYALSGVNYVSVGALTHSVKSLDLSLKAKLI</sequence>
<name>A0A4R3VT02_9SPHI</name>
<evidence type="ECO:0000256" key="7">
    <source>
        <dbReference type="ARBA" id="ARBA00022676"/>
    </source>
</evidence>
<dbReference type="FunFam" id="3.90.1170.20:FF:000001">
    <property type="entry name" value="Nicotinate-nucleotide diphosphorylase (Carboxylating)"/>
    <property type="match status" value="1"/>
</dbReference>
<dbReference type="Gene3D" id="3.20.20.70">
    <property type="entry name" value="Aldolase class I"/>
    <property type="match status" value="1"/>
</dbReference>
<dbReference type="UniPathway" id="UPA00253">
    <property type="reaction ID" value="UER00331"/>
</dbReference>
<dbReference type="Pfam" id="PF01729">
    <property type="entry name" value="QRPTase_C"/>
    <property type="match status" value="1"/>
</dbReference>
<dbReference type="SUPFAM" id="SSF54675">
    <property type="entry name" value="Nicotinate/Quinolinate PRTase N-terminal domain-like"/>
    <property type="match status" value="1"/>
</dbReference>
<dbReference type="InterPro" id="IPR022412">
    <property type="entry name" value="Quinolinate_PRibosylTrfase_N"/>
</dbReference>
<keyword evidence="6" id="KW-0662">Pyridine nucleotide biosynthesis</keyword>
<comment type="pathway">
    <text evidence="2">Cofactor biosynthesis; NAD(+) biosynthesis; nicotinate D-ribonucleotide from quinolinate: step 1/1.</text>
</comment>
<dbReference type="InterPro" id="IPR036068">
    <property type="entry name" value="Nicotinate_pribotase-like_C"/>
</dbReference>
<dbReference type="InterPro" id="IPR002638">
    <property type="entry name" value="Quinolinate_PRibosylTrfase_C"/>
</dbReference>
<dbReference type="GO" id="GO:0005737">
    <property type="term" value="C:cytoplasm"/>
    <property type="evidence" value="ECO:0007669"/>
    <property type="project" value="TreeGrafter"/>
</dbReference>
<dbReference type="SUPFAM" id="SSF51690">
    <property type="entry name" value="Nicotinate/Quinolinate PRTase C-terminal domain-like"/>
    <property type="match status" value="1"/>
</dbReference>
<dbReference type="PANTHER" id="PTHR32179:SF3">
    <property type="entry name" value="NICOTINATE-NUCLEOTIDE PYROPHOSPHORYLASE [CARBOXYLATING]"/>
    <property type="match status" value="1"/>
</dbReference>
<dbReference type="EC" id="2.4.2.19" evidence="5"/>
<protein>
    <recommendedName>
        <fullName evidence="11">Probable nicotinate-nucleotide pyrophosphorylase [carboxylating]</fullName>
        <ecNumber evidence="5">2.4.2.19</ecNumber>
    </recommendedName>
    <alternativeName>
        <fullName evidence="9">Quinolinate phosphoribosyltransferase [decarboxylating]</fullName>
    </alternativeName>
</protein>
<dbReference type="InterPro" id="IPR004393">
    <property type="entry name" value="NadC"/>
</dbReference>
<dbReference type="PANTHER" id="PTHR32179">
    <property type="entry name" value="NICOTINATE-NUCLEOTIDE PYROPHOSPHORYLASE [CARBOXYLATING]"/>
    <property type="match status" value="1"/>
</dbReference>
<evidence type="ECO:0000256" key="6">
    <source>
        <dbReference type="ARBA" id="ARBA00022642"/>
    </source>
</evidence>
<feature type="domain" description="Quinolinate phosphoribosyl transferase N-terminal" evidence="15">
    <location>
        <begin position="25"/>
        <end position="110"/>
    </location>
</feature>
<dbReference type="Gene3D" id="3.90.1170.20">
    <property type="entry name" value="Quinolinate phosphoribosyl transferase, N-terminal domain"/>
    <property type="match status" value="1"/>
</dbReference>
<dbReference type="GO" id="GO:0034213">
    <property type="term" value="P:quinolinate catabolic process"/>
    <property type="evidence" value="ECO:0007669"/>
    <property type="project" value="TreeGrafter"/>
</dbReference>
<evidence type="ECO:0000256" key="9">
    <source>
        <dbReference type="ARBA" id="ARBA00033102"/>
    </source>
</evidence>
<dbReference type="NCBIfam" id="TIGR00078">
    <property type="entry name" value="nadC"/>
    <property type="match status" value="1"/>
</dbReference>
<evidence type="ECO:0000256" key="2">
    <source>
        <dbReference type="ARBA" id="ARBA00004893"/>
    </source>
</evidence>
<feature type="binding site" evidence="13">
    <location>
        <begin position="266"/>
        <end position="268"/>
    </location>
    <ligand>
        <name>substrate</name>
    </ligand>
</feature>
<evidence type="ECO:0000256" key="5">
    <source>
        <dbReference type="ARBA" id="ARBA00011944"/>
    </source>
</evidence>
<evidence type="ECO:0000256" key="4">
    <source>
        <dbReference type="ARBA" id="ARBA00011218"/>
    </source>
</evidence>
<evidence type="ECO:0000313" key="17">
    <source>
        <dbReference type="Proteomes" id="UP000295197"/>
    </source>
</evidence>
<dbReference type="FunFam" id="3.20.20.70:FF:000030">
    <property type="entry name" value="Nicotinate-nucleotide pyrophosphorylase, carboxylating"/>
    <property type="match status" value="1"/>
</dbReference>
<proteinExistence type="inferred from homology"/>
<evidence type="ECO:0000256" key="11">
    <source>
        <dbReference type="ARBA" id="ARBA00069173"/>
    </source>
</evidence>
<dbReference type="InterPro" id="IPR037128">
    <property type="entry name" value="Quinolinate_PRibosylTase_N_sf"/>
</dbReference>
<organism evidence="16 17">
    <name type="scientific">Sphingobacterium alimentarium</name>
    <dbReference type="NCBI Taxonomy" id="797292"/>
    <lineage>
        <taxon>Bacteria</taxon>
        <taxon>Pseudomonadati</taxon>
        <taxon>Bacteroidota</taxon>
        <taxon>Sphingobacteriia</taxon>
        <taxon>Sphingobacteriales</taxon>
        <taxon>Sphingobacteriaceae</taxon>
        <taxon>Sphingobacterium</taxon>
    </lineage>
</organism>
<comment type="subunit">
    <text evidence="4">Hexamer formed by 3 homodimers.</text>
</comment>
<feature type="binding site" evidence="13">
    <location>
        <position position="222"/>
    </location>
    <ligand>
        <name>substrate</name>
    </ligand>
</feature>
<keyword evidence="8 12" id="KW-0808">Transferase</keyword>
<dbReference type="InterPro" id="IPR027277">
    <property type="entry name" value="NadC/ModD"/>
</dbReference>
<feature type="binding site" evidence="13">
    <location>
        <position position="167"/>
    </location>
    <ligand>
        <name>substrate</name>
    </ligand>
</feature>
<feature type="binding site" evidence="13">
    <location>
        <position position="200"/>
    </location>
    <ligand>
        <name>substrate</name>
    </ligand>
</feature>
<feature type="binding site" evidence="13">
    <location>
        <position position="100"/>
    </location>
    <ligand>
        <name>substrate</name>
    </ligand>
</feature>